<evidence type="ECO:0000313" key="2">
    <source>
        <dbReference type="EMBL" id="MBC5662316.1"/>
    </source>
</evidence>
<dbReference type="EMBL" id="JACOOX010000003">
    <property type="protein sequence ID" value="MBC5662316.1"/>
    <property type="molecule type" value="Genomic_DNA"/>
</dbReference>
<dbReference type="PANTHER" id="PTHR34473">
    <property type="entry name" value="UPF0699 TRANSMEMBRANE PROTEIN YDBS"/>
    <property type="match status" value="1"/>
</dbReference>
<accession>A0A8I0AL52</accession>
<name>A0A8I0AL52_9FIRM</name>
<organism evidence="2 3">
    <name type="scientific">Coprococcus hominis</name>
    <name type="common">ex Liu et al. 2022</name>
    <dbReference type="NCBI Taxonomy" id="2763039"/>
    <lineage>
        <taxon>Bacteria</taxon>
        <taxon>Bacillati</taxon>
        <taxon>Bacillota</taxon>
        <taxon>Clostridia</taxon>
        <taxon>Lachnospirales</taxon>
        <taxon>Lachnospiraceae</taxon>
        <taxon>Coprococcus</taxon>
    </lineage>
</organism>
<reference evidence="2 3" key="1">
    <citation type="submission" date="2020-08" db="EMBL/GenBank/DDBJ databases">
        <title>Genome public.</title>
        <authorList>
            <person name="Liu C."/>
            <person name="Sun Q."/>
        </authorList>
    </citation>
    <scope>NUCLEOTIDE SEQUENCE [LARGE SCALE GENOMIC DNA]</scope>
    <source>
        <strain evidence="2 3">NSJ-10</strain>
    </source>
</reference>
<protein>
    <submittedName>
        <fullName evidence="2">PH domain-containing protein</fullName>
    </submittedName>
</protein>
<comment type="caution">
    <text evidence="2">The sequence shown here is derived from an EMBL/GenBank/DDBJ whole genome shotgun (WGS) entry which is preliminary data.</text>
</comment>
<evidence type="ECO:0000313" key="3">
    <source>
        <dbReference type="Proteomes" id="UP000615234"/>
    </source>
</evidence>
<dbReference type="AlphaFoldDB" id="A0A8I0AL52"/>
<dbReference type="PANTHER" id="PTHR34473:SF2">
    <property type="entry name" value="UPF0699 TRANSMEMBRANE PROTEIN YDBT"/>
    <property type="match status" value="1"/>
</dbReference>
<dbReference type="Proteomes" id="UP000615234">
    <property type="component" value="Unassembled WGS sequence"/>
</dbReference>
<dbReference type="Pfam" id="PF03703">
    <property type="entry name" value="bPH_2"/>
    <property type="match status" value="1"/>
</dbReference>
<keyword evidence="3" id="KW-1185">Reference proteome</keyword>
<proteinExistence type="predicted"/>
<gene>
    <name evidence="2" type="ORF">H8S09_05320</name>
</gene>
<feature type="domain" description="YdbS-like PH" evidence="1">
    <location>
        <begin position="23"/>
        <end position="98"/>
    </location>
</feature>
<sequence>MGGFEMAEIIWKDRKRIFFGLPWTFTKYSLSEDRLFISTGFFSVKEDEVRLYRIMDVSLERKLWQRMCGLGTIKCCSADKTMEDFEIRNIKKSREVKEMLSNMVEDERTKKKVSSREFMDHERDEFDDYDDHDTY</sequence>
<dbReference type="InterPro" id="IPR005182">
    <property type="entry name" value="YdbS-like_PH"/>
</dbReference>
<evidence type="ECO:0000259" key="1">
    <source>
        <dbReference type="Pfam" id="PF03703"/>
    </source>
</evidence>